<gene>
    <name evidence="1" type="ORF">AVEN_217301_1</name>
</gene>
<dbReference type="AlphaFoldDB" id="A0A4Y2EDB8"/>
<comment type="caution">
    <text evidence="1">The sequence shown here is derived from an EMBL/GenBank/DDBJ whole genome shotgun (WGS) entry which is preliminary data.</text>
</comment>
<organism evidence="1 2">
    <name type="scientific">Araneus ventricosus</name>
    <name type="common">Orbweaver spider</name>
    <name type="synonym">Epeira ventricosa</name>
    <dbReference type="NCBI Taxonomy" id="182803"/>
    <lineage>
        <taxon>Eukaryota</taxon>
        <taxon>Metazoa</taxon>
        <taxon>Ecdysozoa</taxon>
        <taxon>Arthropoda</taxon>
        <taxon>Chelicerata</taxon>
        <taxon>Arachnida</taxon>
        <taxon>Araneae</taxon>
        <taxon>Araneomorphae</taxon>
        <taxon>Entelegynae</taxon>
        <taxon>Araneoidea</taxon>
        <taxon>Araneidae</taxon>
        <taxon>Araneus</taxon>
    </lineage>
</organism>
<dbReference type="PANTHER" id="PTHR46409:SF1">
    <property type="entry name" value="HTH PSQ-TYPE DOMAIN-CONTAINING PROTEIN"/>
    <property type="match status" value="1"/>
</dbReference>
<dbReference type="PANTHER" id="PTHR46409">
    <property type="entry name" value="HTH PSQ-TYPE DOMAIN-CONTAINING PROTEIN"/>
    <property type="match status" value="1"/>
</dbReference>
<dbReference type="EMBL" id="BGPR01092190">
    <property type="protein sequence ID" value="GBM26269.1"/>
    <property type="molecule type" value="Genomic_DNA"/>
</dbReference>
<evidence type="ECO:0000313" key="1">
    <source>
        <dbReference type="EMBL" id="GBM26269.1"/>
    </source>
</evidence>
<accession>A0A4Y2EDB8</accession>
<reference evidence="1 2" key="1">
    <citation type="journal article" date="2019" name="Sci. Rep.">
        <title>Orb-weaving spider Araneus ventricosus genome elucidates the spidroin gene catalogue.</title>
        <authorList>
            <person name="Kono N."/>
            <person name="Nakamura H."/>
            <person name="Ohtoshi R."/>
            <person name="Moran D.A.P."/>
            <person name="Shinohara A."/>
            <person name="Yoshida Y."/>
            <person name="Fujiwara M."/>
            <person name="Mori M."/>
            <person name="Tomita M."/>
            <person name="Arakawa K."/>
        </authorList>
    </citation>
    <scope>NUCLEOTIDE SEQUENCE [LARGE SCALE GENOMIC DNA]</scope>
</reference>
<sequence>MVPNYGSSFHKPCARHLWHFISSSRYLPKKYRDIIEPVISRNSYFFSPENMLLAMLTDERCLIRTLAARLIIKARKIGPNGNYVRRFVITAVTFEIQTTWISLSGKLVMSHRLQFSDISVVMNF</sequence>
<dbReference type="Proteomes" id="UP000499080">
    <property type="component" value="Unassembled WGS sequence"/>
</dbReference>
<proteinExistence type="predicted"/>
<keyword evidence="2" id="KW-1185">Reference proteome</keyword>
<evidence type="ECO:0000313" key="2">
    <source>
        <dbReference type="Proteomes" id="UP000499080"/>
    </source>
</evidence>
<name>A0A4Y2EDB8_ARAVE</name>
<protein>
    <submittedName>
        <fullName evidence="1">Uncharacterized protein</fullName>
    </submittedName>
</protein>